<dbReference type="GO" id="GO:0045900">
    <property type="term" value="P:negative regulation of translational elongation"/>
    <property type="evidence" value="ECO:0007669"/>
    <property type="project" value="TreeGrafter"/>
</dbReference>
<organism evidence="3 4">
    <name type="scientific">Candidatus Kaiserbacteria bacterium CG10_big_fil_rev_8_21_14_0_10_49_17</name>
    <dbReference type="NCBI Taxonomy" id="1974609"/>
    <lineage>
        <taxon>Bacteria</taxon>
        <taxon>Candidatus Kaiseribacteriota</taxon>
    </lineage>
</organism>
<dbReference type="SUPFAM" id="SSF69754">
    <property type="entry name" value="Ribosome binding protein Y (YfiA homologue)"/>
    <property type="match status" value="1"/>
</dbReference>
<proteinExistence type="predicted"/>
<accession>A0A2M6WE41</accession>
<evidence type="ECO:0000313" key="3">
    <source>
        <dbReference type="EMBL" id="PIT91070.1"/>
    </source>
</evidence>
<evidence type="ECO:0000256" key="2">
    <source>
        <dbReference type="SAM" id="MobiDB-lite"/>
    </source>
</evidence>
<dbReference type="Pfam" id="PF02482">
    <property type="entry name" value="Ribosomal_S30AE"/>
    <property type="match status" value="1"/>
</dbReference>
<dbReference type="NCBIfam" id="TIGR00741">
    <property type="entry name" value="yfiA"/>
    <property type="match status" value="1"/>
</dbReference>
<reference evidence="4" key="1">
    <citation type="submission" date="2017-09" db="EMBL/GenBank/DDBJ databases">
        <title>Depth-based differentiation of microbial function through sediment-hosted aquifers and enrichment of novel symbionts in the deep terrestrial subsurface.</title>
        <authorList>
            <person name="Probst A.J."/>
            <person name="Ladd B."/>
            <person name="Jarett J.K."/>
            <person name="Geller-Mcgrath D.E."/>
            <person name="Sieber C.M.K."/>
            <person name="Emerson J.B."/>
            <person name="Anantharaman K."/>
            <person name="Thomas B.C."/>
            <person name="Malmstrom R."/>
            <person name="Stieglmeier M."/>
            <person name="Klingl A."/>
            <person name="Woyke T."/>
            <person name="Ryan C.M."/>
            <person name="Banfield J.F."/>
        </authorList>
    </citation>
    <scope>NUCLEOTIDE SEQUENCE [LARGE SCALE GENOMIC DNA]</scope>
</reference>
<name>A0A2M6WE41_9BACT</name>
<dbReference type="InterPro" id="IPR003489">
    <property type="entry name" value="RHF/RaiA"/>
</dbReference>
<gene>
    <name evidence="3" type="primary">raiA</name>
    <name evidence="3" type="ORF">COU17_02160</name>
</gene>
<dbReference type="AlphaFoldDB" id="A0A2M6WE41"/>
<dbReference type="CDD" id="cd00552">
    <property type="entry name" value="RaiA"/>
    <property type="match status" value="1"/>
</dbReference>
<dbReference type="InterPro" id="IPR036567">
    <property type="entry name" value="RHF-like"/>
</dbReference>
<dbReference type="Proteomes" id="UP000228809">
    <property type="component" value="Unassembled WGS sequence"/>
</dbReference>
<evidence type="ECO:0000256" key="1">
    <source>
        <dbReference type="ARBA" id="ARBA00022845"/>
    </source>
</evidence>
<sequence>MLVSIKATLIELTPEIEEYINKKVGTFEKHIHKDDESVKCEVEVGKVSEHHQSGDVYRTEVNITHDGKLFRAESKGESMNAALDSVRDEMEKQLRRHKKKKDSLLRRGGARVKGMLKFGRQ</sequence>
<dbReference type="Gene3D" id="3.30.160.100">
    <property type="entry name" value="Ribosome hibernation promotion factor-like"/>
    <property type="match status" value="1"/>
</dbReference>
<dbReference type="InterPro" id="IPR050574">
    <property type="entry name" value="HPF/YfiA_ribosome-assoc"/>
</dbReference>
<dbReference type="GO" id="GO:0043024">
    <property type="term" value="F:ribosomal small subunit binding"/>
    <property type="evidence" value="ECO:0007669"/>
    <property type="project" value="TreeGrafter"/>
</dbReference>
<feature type="region of interest" description="Disordered" evidence="2">
    <location>
        <begin position="84"/>
        <end position="106"/>
    </location>
</feature>
<dbReference type="GO" id="GO:0022627">
    <property type="term" value="C:cytosolic small ribosomal subunit"/>
    <property type="evidence" value="ECO:0007669"/>
    <property type="project" value="TreeGrafter"/>
</dbReference>
<comment type="caution">
    <text evidence="3">The sequence shown here is derived from an EMBL/GenBank/DDBJ whole genome shotgun (WGS) entry which is preliminary data.</text>
</comment>
<evidence type="ECO:0000313" key="4">
    <source>
        <dbReference type="Proteomes" id="UP000228809"/>
    </source>
</evidence>
<protein>
    <submittedName>
        <fullName evidence="3">Ribosomal subunit interface protein</fullName>
    </submittedName>
</protein>
<keyword evidence="1" id="KW-0810">Translation regulation</keyword>
<dbReference type="PANTHER" id="PTHR33231">
    <property type="entry name" value="30S RIBOSOMAL PROTEIN"/>
    <property type="match status" value="1"/>
</dbReference>
<dbReference type="PANTHER" id="PTHR33231:SF1">
    <property type="entry name" value="30S RIBOSOMAL PROTEIN"/>
    <property type="match status" value="1"/>
</dbReference>
<dbReference type="EMBL" id="PFBJ01000011">
    <property type="protein sequence ID" value="PIT91070.1"/>
    <property type="molecule type" value="Genomic_DNA"/>
</dbReference>